<dbReference type="Proteomes" id="UP000003465">
    <property type="component" value="Unassembled WGS sequence"/>
</dbReference>
<dbReference type="Gene3D" id="3.40.50.980">
    <property type="match status" value="1"/>
</dbReference>
<feature type="non-terminal residue" evidence="2">
    <location>
        <position position="1"/>
    </location>
</feature>
<evidence type="ECO:0000259" key="1">
    <source>
        <dbReference type="Pfam" id="PF00501"/>
    </source>
</evidence>
<dbReference type="AlphaFoldDB" id="A0A656GMQ0"/>
<dbReference type="EMBL" id="AEAG01002869">
    <property type="protein sequence ID" value="EGH26801.1"/>
    <property type="molecule type" value="Genomic_DNA"/>
</dbReference>
<organism evidence="2 3">
    <name type="scientific">Pseudomonas amygdali pv. mori str. 301020</name>
    <dbReference type="NCBI Taxonomy" id="629261"/>
    <lineage>
        <taxon>Bacteria</taxon>
        <taxon>Pseudomonadati</taxon>
        <taxon>Pseudomonadota</taxon>
        <taxon>Gammaproteobacteria</taxon>
        <taxon>Pseudomonadales</taxon>
        <taxon>Pseudomonadaceae</taxon>
        <taxon>Pseudomonas</taxon>
        <taxon>Pseudomonas amygdali</taxon>
    </lineage>
</organism>
<reference evidence="2 3" key="1">
    <citation type="journal article" date="2011" name="PLoS Pathog.">
        <title>Dynamic evolution of pathogenicity revealed by sequencing and comparative genomics of 19 Pseudomonas syringae isolates.</title>
        <authorList>
            <person name="Baltrus D.A."/>
            <person name="Nishimura M.T."/>
            <person name="Romanchuk A."/>
            <person name="Chang J.H."/>
            <person name="Mukhtar M.S."/>
            <person name="Cherkis K."/>
            <person name="Roach J."/>
            <person name="Grant S.R."/>
            <person name="Jones C.D."/>
            <person name="Dangl J.L."/>
        </authorList>
    </citation>
    <scope>NUCLEOTIDE SEQUENCE [LARGE SCALE GENOMIC DNA]</scope>
    <source>
        <strain evidence="2 3">301020</strain>
    </source>
</reference>
<proteinExistence type="predicted"/>
<dbReference type="SUPFAM" id="SSF56801">
    <property type="entry name" value="Acetyl-CoA synthetase-like"/>
    <property type="match status" value="1"/>
</dbReference>
<sequence>IDLGVQPEAKVGIAVERSLDMVIGLLGILKAGGAYVPL</sequence>
<dbReference type="InterPro" id="IPR000873">
    <property type="entry name" value="AMP-dep_synth/lig_dom"/>
</dbReference>
<evidence type="ECO:0000313" key="3">
    <source>
        <dbReference type="Proteomes" id="UP000003465"/>
    </source>
</evidence>
<feature type="non-terminal residue" evidence="2">
    <location>
        <position position="38"/>
    </location>
</feature>
<name>A0A656GMQ0_PSEA0</name>
<comment type="caution">
    <text evidence="2">The sequence shown here is derived from an EMBL/GenBank/DDBJ whole genome shotgun (WGS) entry which is preliminary data.</text>
</comment>
<protein>
    <recommendedName>
        <fullName evidence="1">AMP-dependent synthetase/ligase domain-containing protein</fullName>
    </recommendedName>
</protein>
<dbReference type="Pfam" id="PF00501">
    <property type="entry name" value="AMP-binding"/>
    <property type="match status" value="1"/>
</dbReference>
<gene>
    <name evidence="2" type="ORF">PSYMO_37152</name>
</gene>
<accession>A0A656GMQ0</accession>
<evidence type="ECO:0000313" key="2">
    <source>
        <dbReference type="EMBL" id="EGH26801.1"/>
    </source>
</evidence>
<feature type="domain" description="AMP-dependent synthetase/ligase" evidence="1">
    <location>
        <begin position="2"/>
        <end position="38"/>
    </location>
</feature>